<name>A0A2K9B4Q6_9GAMM</name>
<dbReference type="GO" id="GO:0016787">
    <property type="term" value="F:hydrolase activity"/>
    <property type="evidence" value="ECO:0007669"/>
    <property type="project" value="UniProtKB-KW"/>
</dbReference>
<keyword evidence="7" id="KW-0378">Hydrolase</keyword>
<dbReference type="Gene3D" id="3.30.70.1450">
    <property type="entry name" value="Regulator of K+ conductance, C-terminal domain"/>
    <property type="match status" value="2"/>
</dbReference>
<evidence type="ECO:0000256" key="3">
    <source>
        <dbReference type="ARBA" id="ARBA00022692"/>
    </source>
</evidence>
<reference evidence="7 8" key="1">
    <citation type="submission" date="2017-12" db="EMBL/GenBank/DDBJ databases">
        <title>Kangiella profundi FT102 completed genome.</title>
        <authorList>
            <person name="Xu J."/>
            <person name="Wang J."/>
            <person name="Lu Y."/>
        </authorList>
    </citation>
    <scope>NUCLEOTIDE SEQUENCE [LARGE SCALE GENOMIC DNA]</scope>
    <source>
        <strain evidence="7 8">FT102</strain>
    </source>
</reference>
<protein>
    <submittedName>
        <fullName evidence="7">dATP pyrophosphohydrolase</fullName>
    </submittedName>
</protein>
<dbReference type="InterPro" id="IPR004680">
    <property type="entry name" value="Cit_transptr-like_dom"/>
</dbReference>
<evidence type="ECO:0000313" key="8">
    <source>
        <dbReference type="Proteomes" id="UP000232693"/>
    </source>
</evidence>
<dbReference type="EMBL" id="CP025120">
    <property type="protein sequence ID" value="AUD79898.1"/>
    <property type="molecule type" value="Genomic_DNA"/>
</dbReference>
<evidence type="ECO:0000256" key="2">
    <source>
        <dbReference type="ARBA" id="ARBA00022448"/>
    </source>
</evidence>
<keyword evidence="5" id="KW-1133">Transmembrane helix</keyword>
<dbReference type="PROSITE" id="PS51202">
    <property type="entry name" value="RCK_C"/>
    <property type="match status" value="2"/>
</dbReference>
<gene>
    <name evidence="7" type="ORF">CW740_11805</name>
</gene>
<dbReference type="InterPro" id="IPR051679">
    <property type="entry name" value="DASS-Related_Transporters"/>
</dbReference>
<dbReference type="InterPro" id="IPR036721">
    <property type="entry name" value="RCK_C_sf"/>
</dbReference>
<evidence type="ECO:0000256" key="1">
    <source>
        <dbReference type="ARBA" id="ARBA00004141"/>
    </source>
</evidence>
<keyword evidence="3" id="KW-0812">Transmembrane</keyword>
<comment type="subcellular location">
    <subcellularLocation>
        <location evidence="1">Membrane</location>
        <topology evidence="1">Multi-pass membrane protein</topology>
    </subcellularLocation>
</comment>
<evidence type="ECO:0000256" key="6">
    <source>
        <dbReference type="ARBA" id="ARBA00023136"/>
    </source>
</evidence>
<dbReference type="KEGG" id="kpd:CW740_11805"/>
<keyword evidence="2" id="KW-0813">Transport</keyword>
<dbReference type="Pfam" id="PF02080">
    <property type="entry name" value="TrkA_C"/>
    <property type="match status" value="2"/>
</dbReference>
<dbReference type="GO" id="GO:0005886">
    <property type="term" value="C:plasma membrane"/>
    <property type="evidence" value="ECO:0007669"/>
    <property type="project" value="TreeGrafter"/>
</dbReference>
<keyword evidence="8" id="KW-1185">Reference proteome</keyword>
<accession>A0A2K9B4Q6</accession>
<evidence type="ECO:0000256" key="5">
    <source>
        <dbReference type="ARBA" id="ARBA00022989"/>
    </source>
</evidence>
<evidence type="ECO:0000313" key="7">
    <source>
        <dbReference type="EMBL" id="AUD79898.1"/>
    </source>
</evidence>
<sequence>MTLEIIFVFALVFAVFIAFIWEKYPPEVIALASSAILMVVGILDTGEFLSVFSSSAPMTIAMMFIISAALERTGVLQIISNILKRSAKGSYLRSLFVIMFFSMISSAFMNNTPIVIMLTPVVISLASSINMAPSKLLIPLSFASIFGGTLTLVGTSTNILMSTVATEHGQPEIGMFEMTLPALFFVLVGFVYMMVVSRFLLPDRHSLANLVNSQPERKFIAEILIPADSSHIGKPVKDFSLPVEGANIIDMVRRNASVRRKMEELKLKAGDRFILKTDASELLSLKEDGQVEFSATLPKGVEPVTASESLLMEASINEKSNLLGRRLVDLGLARKYGVYVIAIHRNDENINENFEKIKLKFGDTLLIEGPADGIKRLLEDGNIINLTEPQDRPIRRSKAPIAFITILGIMVLAAMKVLPIAGLAIIGATIVMVTRCVDPDEAFDAIDWRILFLIFGMLGLSLGMEKTGAAELLVSSVMKVTDNIGPVGLLFIIYALTSILTEMISNNAVAVLIGPLVIALAEQLGFDPRPFIMAVMFAASASFATPIGYQTNTFVYGAGGYKFKDFLKIGIPLNIIFALLATAVIPMFFPF</sequence>
<dbReference type="RefSeq" id="WP_106647687.1">
    <property type="nucleotide sequence ID" value="NZ_BMGO01000001.1"/>
</dbReference>
<dbReference type="Pfam" id="PF03600">
    <property type="entry name" value="CitMHS"/>
    <property type="match status" value="1"/>
</dbReference>
<keyword evidence="4" id="KW-0677">Repeat</keyword>
<dbReference type="GO" id="GO:0008324">
    <property type="term" value="F:monoatomic cation transmembrane transporter activity"/>
    <property type="evidence" value="ECO:0007669"/>
    <property type="project" value="InterPro"/>
</dbReference>
<evidence type="ECO:0000256" key="4">
    <source>
        <dbReference type="ARBA" id="ARBA00022737"/>
    </source>
</evidence>
<dbReference type="SUPFAM" id="SSF116726">
    <property type="entry name" value="TrkA C-terminal domain-like"/>
    <property type="match status" value="2"/>
</dbReference>
<proteinExistence type="predicted"/>
<dbReference type="PANTHER" id="PTHR43652:SF2">
    <property type="entry name" value="BASIC AMINO ACID ANTIPORTER YFCC-RELATED"/>
    <property type="match status" value="1"/>
</dbReference>
<dbReference type="OrthoDB" id="9809303at2"/>
<organism evidence="7 8">
    <name type="scientific">Kangiella profundi</name>
    <dbReference type="NCBI Taxonomy" id="1561924"/>
    <lineage>
        <taxon>Bacteria</taxon>
        <taxon>Pseudomonadati</taxon>
        <taxon>Pseudomonadota</taxon>
        <taxon>Gammaproteobacteria</taxon>
        <taxon>Kangiellales</taxon>
        <taxon>Kangiellaceae</taxon>
        <taxon>Kangiella</taxon>
    </lineage>
</organism>
<dbReference type="GO" id="GO:0006813">
    <property type="term" value="P:potassium ion transport"/>
    <property type="evidence" value="ECO:0007669"/>
    <property type="project" value="InterPro"/>
</dbReference>
<dbReference type="Proteomes" id="UP000232693">
    <property type="component" value="Chromosome"/>
</dbReference>
<dbReference type="PANTHER" id="PTHR43652">
    <property type="entry name" value="BASIC AMINO ACID ANTIPORTER YFCC-RELATED"/>
    <property type="match status" value="1"/>
</dbReference>
<dbReference type="InterPro" id="IPR006037">
    <property type="entry name" value="RCK_C"/>
</dbReference>
<keyword evidence="6" id="KW-0472">Membrane</keyword>
<dbReference type="AlphaFoldDB" id="A0A2K9B4Q6"/>